<feature type="domain" description="Transposable element P transposase-like RNase H" evidence="2">
    <location>
        <begin position="117"/>
        <end position="242"/>
    </location>
</feature>
<evidence type="ECO:0000256" key="1">
    <source>
        <dbReference type="SAM" id="Coils"/>
    </source>
</evidence>
<evidence type="ECO:0000259" key="2">
    <source>
        <dbReference type="Pfam" id="PF21787"/>
    </source>
</evidence>
<evidence type="ECO:0000259" key="3">
    <source>
        <dbReference type="Pfam" id="PF21788"/>
    </source>
</evidence>
<protein>
    <recommendedName>
        <fullName evidence="6">Transposable element P transposase</fullName>
    </recommendedName>
</protein>
<keyword evidence="1" id="KW-0175">Coiled coil</keyword>
<evidence type="ECO:0008006" key="6">
    <source>
        <dbReference type="Google" id="ProtNLM"/>
    </source>
</evidence>
<dbReference type="InterPro" id="IPR048365">
    <property type="entry name" value="TNP-like_RNaseH_N"/>
</dbReference>
<organism evidence="4 5">
    <name type="scientific">Zophobas morio</name>
    <dbReference type="NCBI Taxonomy" id="2755281"/>
    <lineage>
        <taxon>Eukaryota</taxon>
        <taxon>Metazoa</taxon>
        <taxon>Ecdysozoa</taxon>
        <taxon>Arthropoda</taxon>
        <taxon>Hexapoda</taxon>
        <taxon>Insecta</taxon>
        <taxon>Pterygota</taxon>
        <taxon>Neoptera</taxon>
        <taxon>Endopterygota</taxon>
        <taxon>Coleoptera</taxon>
        <taxon>Polyphaga</taxon>
        <taxon>Cucujiformia</taxon>
        <taxon>Tenebrionidae</taxon>
        <taxon>Zophobas</taxon>
    </lineage>
</organism>
<evidence type="ECO:0000313" key="5">
    <source>
        <dbReference type="Proteomes" id="UP001168821"/>
    </source>
</evidence>
<feature type="domain" description="Transposable element P transposase-like GTP-binding insertion" evidence="3">
    <location>
        <begin position="269"/>
        <end position="379"/>
    </location>
</feature>
<dbReference type="Proteomes" id="UP001168821">
    <property type="component" value="Unassembled WGS sequence"/>
</dbReference>
<dbReference type="PANTHER" id="PTHR48257">
    <property type="match status" value="1"/>
</dbReference>
<dbReference type="PANTHER" id="PTHR48257:SF1">
    <property type="match status" value="1"/>
</dbReference>
<dbReference type="Pfam" id="PF21788">
    <property type="entry name" value="TNP-like_GBD"/>
    <property type="match status" value="1"/>
</dbReference>
<evidence type="ECO:0000313" key="4">
    <source>
        <dbReference type="EMBL" id="KAJ3665805.1"/>
    </source>
</evidence>
<reference evidence="4" key="1">
    <citation type="journal article" date="2023" name="G3 (Bethesda)">
        <title>Whole genome assemblies of Zophobas morio and Tenebrio molitor.</title>
        <authorList>
            <person name="Kaur S."/>
            <person name="Stinson S.A."/>
            <person name="diCenzo G.C."/>
        </authorList>
    </citation>
    <scope>NUCLEOTIDE SEQUENCE</scope>
    <source>
        <strain evidence="4">QUZm001</strain>
    </source>
</reference>
<comment type="caution">
    <text evidence="4">The sequence shown here is derived from an EMBL/GenBank/DDBJ whole genome shotgun (WGS) entry which is preliminary data.</text>
</comment>
<dbReference type="Pfam" id="PF21787">
    <property type="entry name" value="TNP-like_RNaseH_N"/>
    <property type="match status" value="1"/>
</dbReference>
<proteinExistence type="predicted"/>
<keyword evidence="5" id="KW-1185">Reference proteome</keyword>
<name>A0AA38IYR3_9CUCU</name>
<dbReference type="InterPro" id="IPR048366">
    <property type="entry name" value="TNP-like_GBD"/>
</dbReference>
<dbReference type="EMBL" id="JALNTZ010000001">
    <property type="protein sequence ID" value="KAJ3665805.1"/>
    <property type="molecule type" value="Genomic_DNA"/>
</dbReference>
<gene>
    <name evidence="4" type="ORF">Zmor_001279</name>
</gene>
<dbReference type="AlphaFoldDB" id="A0AA38IYR3"/>
<feature type="coiled-coil region" evidence="1">
    <location>
        <begin position="3"/>
        <end position="44"/>
    </location>
</feature>
<sequence length="715" mass="81677">MKVNRLDKQNKLKNQQLQKLQLKIDNQTNQARIFEKIKADAKNNDPKATFLLDQILNYNKQKSRWSEVTVRSCIAWRISSPKGYNYGKASILKLPSRSTLERYIGNGQDVTGLIEARLKAEAEVLQPVERICSLIVDDMSIKEKLCYSRTEDKFYGLETTNESSQTIGKKPTLANKMLCYVVHGMTTKYTIPAGYFFHRTLKNIDFVNLTLKVMKLLHNCGFTVLRIVTDNHKSNVALFKSLSSSNNLMTHIQHPIEPTIPLFMSFDYCHIIKNLRNIFLDHDMHSGNGIISARFLKKIYDMQHKLIVKPVKFLTRKHICPTNLEKMNVRRAVQVFSIEVRAAIEYLGKYNNPGFVDVEETLKFMEMMHTFFKIHDVNDKTQHIRQVNENSAPYTDINDERLLWMLKTLPAFIDSIQLCSKANKMTGLTKETAEAVKFTAKSTAECIKYLLEESGFFYVLTRAFSSDAVESMFSNVRLCGGSQDATDARAAHYAIKQIIKSGLVTTSESANVYSHCNHLSKIGQIQSSKRSTTETNIHIPDSIIEEISDLHKLTFVNTIFTDINSASVAFLSGYICRTIEERLECKNCLDSLLTTAKSTPLLDLIYLQDRGKLKYPTRSFTNFINKIIKITFDILEHIPVNHHPRTVVESLLLEPIASSAFLPCEDKNHKVMVANLMLSKVLKPIFANFGYTRTENVTLFSNLTHKPHSRKVLKL</sequence>
<accession>A0AA38IYR3</accession>